<evidence type="ECO:0000256" key="3">
    <source>
        <dbReference type="ARBA" id="ARBA00004275"/>
    </source>
</evidence>
<evidence type="ECO:0000256" key="4">
    <source>
        <dbReference type="ARBA" id="ARBA00004846"/>
    </source>
</evidence>
<evidence type="ECO:0000256" key="9">
    <source>
        <dbReference type="ARBA" id="ARBA00023002"/>
    </source>
</evidence>
<dbReference type="Pfam" id="PF01756">
    <property type="entry name" value="ACOX"/>
    <property type="match status" value="1"/>
</dbReference>
<feature type="domain" description="Acyl-coenzyme A oxidase N-terminal" evidence="17">
    <location>
        <begin position="33"/>
        <end position="146"/>
    </location>
</feature>
<evidence type="ECO:0000259" key="17">
    <source>
        <dbReference type="Pfam" id="PF14749"/>
    </source>
</evidence>
<dbReference type="Gene3D" id="2.40.110.10">
    <property type="entry name" value="Butyryl-CoA Dehydrogenase, subunit A, domain 2"/>
    <property type="match status" value="1"/>
</dbReference>
<dbReference type="Pfam" id="PF14749">
    <property type="entry name" value="Acyl-CoA_ox_N"/>
    <property type="match status" value="1"/>
</dbReference>
<dbReference type="FunFam" id="1.20.140.10:FF:000015">
    <property type="entry name" value="Acyl-coenzyme A oxidase"/>
    <property type="match status" value="1"/>
</dbReference>
<protein>
    <recommendedName>
        <fullName evidence="12">Acyl-coenzyme A oxidase</fullName>
    </recommendedName>
</protein>
<dbReference type="Pfam" id="PF22924">
    <property type="entry name" value="ACOX_C_alpha1"/>
    <property type="match status" value="1"/>
</dbReference>
<feature type="active site" description="Proton acceptor" evidence="13">
    <location>
        <position position="455"/>
    </location>
</feature>
<keyword evidence="11" id="KW-0576">Peroxisome</keyword>
<keyword evidence="8" id="KW-0276">Fatty acid metabolism</keyword>
<dbReference type="InterPro" id="IPR046373">
    <property type="entry name" value="Acyl-CoA_Oxase/DH_mid-dom_sf"/>
</dbReference>
<dbReference type="GO" id="GO:0033540">
    <property type="term" value="P:fatty acid beta-oxidation using acyl-CoA oxidase"/>
    <property type="evidence" value="ECO:0007669"/>
    <property type="project" value="UniProtKB-UniPathway"/>
</dbReference>
<dbReference type="InterPro" id="IPR012258">
    <property type="entry name" value="Acyl-CoA_oxidase"/>
</dbReference>
<evidence type="ECO:0000256" key="6">
    <source>
        <dbReference type="ARBA" id="ARBA00022630"/>
    </source>
</evidence>
<keyword evidence="7 12" id="KW-0274">FAD</keyword>
<dbReference type="PANTHER" id="PTHR10909:SF250">
    <property type="entry name" value="PEROXISOMAL ACYL-COENZYME A OXIDASE 1"/>
    <property type="match status" value="1"/>
</dbReference>
<dbReference type="UniPathway" id="UPA00661"/>
<keyword evidence="10" id="KW-0443">Lipid metabolism</keyword>
<feature type="binding site" evidence="14">
    <location>
        <position position="152"/>
    </location>
    <ligand>
        <name>FAD</name>
        <dbReference type="ChEBI" id="CHEBI:57692"/>
    </ligand>
</feature>
<dbReference type="OrthoDB" id="538336at2759"/>
<name>A0A6A5WSV2_9PLEO</name>
<reference evidence="19" key="1">
    <citation type="journal article" date="2020" name="Stud. Mycol.">
        <title>101 Dothideomycetes genomes: a test case for predicting lifestyles and emergence of pathogens.</title>
        <authorList>
            <person name="Haridas S."/>
            <person name="Albert R."/>
            <person name="Binder M."/>
            <person name="Bloem J."/>
            <person name="Labutti K."/>
            <person name="Salamov A."/>
            <person name="Andreopoulos B."/>
            <person name="Baker S."/>
            <person name="Barry K."/>
            <person name="Bills G."/>
            <person name="Bluhm B."/>
            <person name="Cannon C."/>
            <person name="Castanera R."/>
            <person name="Culley D."/>
            <person name="Daum C."/>
            <person name="Ezra D."/>
            <person name="Gonzalez J."/>
            <person name="Henrissat B."/>
            <person name="Kuo A."/>
            <person name="Liang C."/>
            <person name="Lipzen A."/>
            <person name="Lutzoni F."/>
            <person name="Magnuson J."/>
            <person name="Mondo S."/>
            <person name="Nolan M."/>
            <person name="Ohm R."/>
            <person name="Pangilinan J."/>
            <person name="Park H.-J."/>
            <person name="Ramirez L."/>
            <person name="Alfaro M."/>
            <person name="Sun H."/>
            <person name="Tritt A."/>
            <person name="Yoshinaga Y."/>
            <person name="Zwiers L.-H."/>
            <person name="Turgeon B."/>
            <person name="Goodwin S."/>
            <person name="Spatafora J."/>
            <person name="Crous P."/>
            <person name="Grigoriev I."/>
        </authorList>
    </citation>
    <scope>NUCLEOTIDE SEQUENCE</scope>
    <source>
        <strain evidence="19">CBS 123094</strain>
    </source>
</reference>
<comment type="subcellular location">
    <subcellularLocation>
        <location evidence="3">Peroxisome</location>
    </subcellularLocation>
</comment>
<feature type="domain" description="Acyl-CoA oxidase/dehydrogenase middle" evidence="16">
    <location>
        <begin position="148"/>
        <end position="258"/>
    </location>
</feature>
<keyword evidence="6 12" id="KW-0285">Flavoprotein</keyword>
<dbReference type="EMBL" id="ML977565">
    <property type="protein sequence ID" value="KAF2004913.1"/>
    <property type="molecule type" value="Genomic_DNA"/>
</dbReference>
<feature type="domain" description="Acyl-CoA oxidase C-terminal" evidence="15">
    <location>
        <begin position="510"/>
        <end position="675"/>
    </location>
</feature>
<dbReference type="GO" id="GO:0071949">
    <property type="term" value="F:FAD binding"/>
    <property type="evidence" value="ECO:0007669"/>
    <property type="project" value="InterPro"/>
</dbReference>
<organism evidence="19 20">
    <name type="scientific">Amniculicola lignicola CBS 123094</name>
    <dbReference type="NCBI Taxonomy" id="1392246"/>
    <lineage>
        <taxon>Eukaryota</taxon>
        <taxon>Fungi</taxon>
        <taxon>Dikarya</taxon>
        <taxon>Ascomycota</taxon>
        <taxon>Pezizomycotina</taxon>
        <taxon>Dothideomycetes</taxon>
        <taxon>Pleosporomycetidae</taxon>
        <taxon>Pleosporales</taxon>
        <taxon>Amniculicolaceae</taxon>
        <taxon>Amniculicola</taxon>
    </lineage>
</organism>
<evidence type="ECO:0000256" key="5">
    <source>
        <dbReference type="ARBA" id="ARBA00006288"/>
    </source>
</evidence>
<dbReference type="InterPro" id="IPR006091">
    <property type="entry name" value="Acyl-CoA_Oxase/DH_mid-dom"/>
</dbReference>
<dbReference type="GO" id="GO:0005504">
    <property type="term" value="F:fatty acid binding"/>
    <property type="evidence" value="ECO:0007669"/>
    <property type="project" value="TreeGrafter"/>
</dbReference>
<evidence type="ECO:0000313" key="20">
    <source>
        <dbReference type="Proteomes" id="UP000799779"/>
    </source>
</evidence>
<dbReference type="GO" id="GO:0003997">
    <property type="term" value="F:acyl-CoA oxidase activity"/>
    <property type="evidence" value="ECO:0007669"/>
    <property type="project" value="UniProtKB-EC"/>
</dbReference>
<evidence type="ECO:0000313" key="19">
    <source>
        <dbReference type="EMBL" id="KAF2004913.1"/>
    </source>
</evidence>
<dbReference type="GO" id="GO:0005777">
    <property type="term" value="C:peroxisome"/>
    <property type="evidence" value="ECO:0007669"/>
    <property type="project" value="UniProtKB-SubCell"/>
</dbReference>
<comment type="similarity">
    <text evidence="5 12">Belongs to the acyl-CoA oxidase family.</text>
</comment>
<dbReference type="GO" id="GO:0055088">
    <property type="term" value="P:lipid homeostasis"/>
    <property type="evidence" value="ECO:0007669"/>
    <property type="project" value="TreeGrafter"/>
</dbReference>
<evidence type="ECO:0000256" key="7">
    <source>
        <dbReference type="ARBA" id="ARBA00022827"/>
    </source>
</evidence>
<keyword evidence="9" id="KW-0560">Oxidoreductase</keyword>
<evidence type="ECO:0000256" key="12">
    <source>
        <dbReference type="PIRNR" id="PIRNR000168"/>
    </source>
</evidence>
<dbReference type="FunFam" id="2.40.110.10:FF:000003">
    <property type="entry name" value="Acyl-coenzyme A oxidase"/>
    <property type="match status" value="1"/>
</dbReference>
<dbReference type="FunFam" id="1.20.140.10:FF:000013">
    <property type="entry name" value="Acyl-coenzyme A oxidase"/>
    <property type="match status" value="1"/>
</dbReference>
<dbReference type="InterPro" id="IPR029320">
    <property type="entry name" value="Acyl-CoA_ox_N"/>
</dbReference>
<keyword evidence="20" id="KW-1185">Reference proteome</keyword>
<dbReference type="SUPFAM" id="SSF47203">
    <property type="entry name" value="Acyl-CoA dehydrogenase C-terminal domain-like"/>
    <property type="match status" value="2"/>
</dbReference>
<evidence type="ECO:0000256" key="1">
    <source>
        <dbReference type="ARBA" id="ARBA00001201"/>
    </source>
</evidence>
<evidence type="ECO:0000259" key="15">
    <source>
        <dbReference type="Pfam" id="PF01756"/>
    </source>
</evidence>
<comment type="pathway">
    <text evidence="4">Lipid metabolism; peroxisomal fatty acid beta-oxidation.</text>
</comment>
<evidence type="ECO:0000256" key="14">
    <source>
        <dbReference type="PIRSR" id="PIRSR000168-2"/>
    </source>
</evidence>
<dbReference type="InterPro" id="IPR055060">
    <property type="entry name" value="ACOX_C_alpha1"/>
</dbReference>
<dbReference type="PIRSF" id="PIRSF000168">
    <property type="entry name" value="Acyl-CoA_oxidase"/>
    <property type="match status" value="1"/>
</dbReference>
<dbReference type="SUPFAM" id="SSF56645">
    <property type="entry name" value="Acyl-CoA dehydrogenase NM domain-like"/>
    <property type="match status" value="1"/>
</dbReference>
<dbReference type="Gene3D" id="1.20.140.10">
    <property type="entry name" value="Butyryl-CoA Dehydrogenase, subunit A, domain 3"/>
    <property type="match status" value="2"/>
</dbReference>
<evidence type="ECO:0000256" key="11">
    <source>
        <dbReference type="ARBA" id="ARBA00023140"/>
    </source>
</evidence>
<dbReference type="InterPro" id="IPR037069">
    <property type="entry name" value="AcylCoA_DH/ox_N_sf"/>
</dbReference>
<comment type="catalytic activity">
    <reaction evidence="1">
        <text>a 2,3-saturated acyl-CoA + O2 = a (2E)-enoyl-CoA + H2O2</text>
        <dbReference type="Rhea" id="RHEA:38959"/>
        <dbReference type="ChEBI" id="CHEBI:15379"/>
        <dbReference type="ChEBI" id="CHEBI:16240"/>
        <dbReference type="ChEBI" id="CHEBI:58856"/>
        <dbReference type="ChEBI" id="CHEBI:65111"/>
        <dbReference type="EC" id="1.3.3.6"/>
    </reaction>
</comment>
<feature type="domain" description="Acyl-CoA oxidase C-alpha1" evidence="18">
    <location>
        <begin position="289"/>
        <end position="470"/>
    </location>
</feature>
<feature type="binding site" evidence="14">
    <location>
        <position position="191"/>
    </location>
    <ligand>
        <name>FAD</name>
        <dbReference type="ChEBI" id="CHEBI:57692"/>
    </ligand>
</feature>
<evidence type="ECO:0000256" key="2">
    <source>
        <dbReference type="ARBA" id="ARBA00001974"/>
    </source>
</evidence>
<sequence length="695" mass="78088">MAPTPDWVKQLTPSGPQGSELLATERAKSDITVERLSQLLYTQEVLDRKKKIINVLKSEKVFDKSQNYFSGRIDRFETALARAKKLRNLRVKHEWNLDEYRTASEAISEPGPYGLHDSMFLITIAEQGTPEQHAQFLVKAEEYKFIGCYAQTELGHGSNVRGLETTATWNLEDKTFIIHSPYLTASKWWIGSLGKTANYAVVMAQLFIAGKSYGPHPFVVQIRDLKTHEPLENVHVGDIGPKFGYNTMDNGFLLFNKVKVPHISMLARFSRVDLDTNQYVREGSPSLVYGTLTWVRSTIVMQAGSVLARGVTIATRYCAVRRQFQDRDAPASEPGENQVLNYTMVQIRLLPLLAATFALHFTGKSMMNLYSENQKKMNAGEAKDNGRGAGPEEIQSGSDILADLHATSCGLKAYSSTIAAEGLEVCRRACGGHGYSSFSGIGPWYADYLPTTTWEGDNYMLTQQVARYLLKSARSVLSSSAPSNDTTSILSTFLSRSEIGCAFDVLGSDSDLVDAFAWRTAFLTFEALKHRDEQKKAWNDLLVDFYRLSKAHSQYMVVRNFYEALQSGETRAQIDDSTLDVLTKLFRLFALNTLEQEGSEFYASGAVTVKQISLARTNTVMKLLEEIRPHAVRLVDSWAFDDWVLDSSLGRQDGKVYEDMFYRASELNPLNSITVDPYPDSEVLFKKDDRRRSKL</sequence>
<dbReference type="InterPro" id="IPR009100">
    <property type="entry name" value="AcylCoA_DH/oxidase_NM_dom_sf"/>
</dbReference>
<evidence type="ECO:0000256" key="10">
    <source>
        <dbReference type="ARBA" id="ARBA00023098"/>
    </source>
</evidence>
<comment type="cofactor">
    <cofactor evidence="2">
        <name>FAD</name>
        <dbReference type="ChEBI" id="CHEBI:57692"/>
    </cofactor>
</comment>
<evidence type="ECO:0000256" key="8">
    <source>
        <dbReference type="ARBA" id="ARBA00022832"/>
    </source>
</evidence>
<dbReference type="InterPro" id="IPR036250">
    <property type="entry name" value="AcylCo_DH-like_C"/>
</dbReference>
<dbReference type="Pfam" id="PF02770">
    <property type="entry name" value="Acyl-CoA_dh_M"/>
    <property type="match status" value="1"/>
</dbReference>
<evidence type="ECO:0000256" key="13">
    <source>
        <dbReference type="PIRSR" id="PIRSR000168-1"/>
    </source>
</evidence>
<accession>A0A6A5WSV2</accession>
<dbReference type="PANTHER" id="PTHR10909">
    <property type="entry name" value="ELECTRON TRANSPORT OXIDOREDUCTASE"/>
    <property type="match status" value="1"/>
</dbReference>
<dbReference type="Gene3D" id="1.10.540.10">
    <property type="entry name" value="Acyl-CoA dehydrogenase/oxidase, N-terminal domain"/>
    <property type="match status" value="1"/>
</dbReference>
<dbReference type="AlphaFoldDB" id="A0A6A5WSV2"/>
<dbReference type="InterPro" id="IPR002655">
    <property type="entry name" value="Acyl-CoA_oxidase_C"/>
</dbReference>
<gene>
    <name evidence="19" type="ORF">P154DRAFT_551768</name>
</gene>
<evidence type="ECO:0000259" key="18">
    <source>
        <dbReference type="Pfam" id="PF22924"/>
    </source>
</evidence>
<dbReference type="Proteomes" id="UP000799779">
    <property type="component" value="Unassembled WGS sequence"/>
</dbReference>
<proteinExistence type="inferred from homology"/>
<evidence type="ECO:0000259" key="16">
    <source>
        <dbReference type="Pfam" id="PF02770"/>
    </source>
</evidence>